<dbReference type="AlphaFoldDB" id="A0A7Y4E3N0"/>
<dbReference type="PANTHER" id="PTHR23513">
    <property type="entry name" value="INTEGRAL MEMBRANE EFFLUX PROTEIN-RELATED"/>
    <property type="match status" value="1"/>
</dbReference>
<evidence type="ECO:0000256" key="3">
    <source>
        <dbReference type="ARBA" id="ARBA00022692"/>
    </source>
</evidence>
<evidence type="ECO:0000313" key="8">
    <source>
        <dbReference type="Proteomes" id="UP000572072"/>
    </source>
</evidence>
<feature type="transmembrane region" description="Helical" evidence="6">
    <location>
        <begin position="70"/>
        <end position="91"/>
    </location>
</feature>
<keyword evidence="2" id="KW-1003">Cell membrane</keyword>
<keyword evidence="5 6" id="KW-0472">Membrane</keyword>
<gene>
    <name evidence="7" type="ORF">F0262_18960</name>
</gene>
<dbReference type="InterPro" id="IPR011701">
    <property type="entry name" value="MFS"/>
</dbReference>
<accession>A0A7Y4E3N0</accession>
<dbReference type="InterPro" id="IPR036259">
    <property type="entry name" value="MFS_trans_sf"/>
</dbReference>
<feature type="transmembrane region" description="Helical" evidence="6">
    <location>
        <begin position="36"/>
        <end position="58"/>
    </location>
</feature>
<dbReference type="GO" id="GO:0005886">
    <property type="term" value="C:plasma membrane"/>
    <property type="evidence" value="ECO:0007669"/>
    <property type="project" value="UniProtKB-SubCell"/>
</dbReference>
<dbReference type="CDD" id="cd06173">
    <property type="entry name" value="MFS_MefA_like"/>
    <property type="match status" value="1"/>
</dbReference>
<reference evidence="7 8" key="1">
    <citation type="submission" date="2019-08" db="EMBL/GenBank/DDBJ databases">
        <title>Draft genome sequencing and comparative genomics of hatchery-associated Vibrios.</title>
        <authorList>
            <person name="Kehlet-Delgado H."/>
            <person name="Mueller R.S."/>
        </authorList>
    </citation>
    <scope>NUCLEOTIDE SEQUENCE [LARGE SCALE GENOMIC DNA]</scope>
    <source>
        <strain evidence="7 8">00-78-3</strain>
    </source>
</reference>
<dbReference type="Proteomes" id="UP000572072">
    <property type="component" value="Unassembled WGS sequence"/>
</dbReference>
<feature type="transmembrane region" description="Helical" evidence="6">
    <location>
        <begin position="165"/>
        <end position="185"/>
    </location>
</feature>
<comment type="caution">
    <text evidence="7">The sequence shown here is derived from an EMBL/GenBank/DDBJ whole genome shotgun (WGS) entry which is preliminary data.</text>
</comment>
<feature type="transmembrane region" description="Helical" evidence="6">
    <location>
        <begin position="206"/>
        <end position="227"/>
    </location>
</feature>
<keyword evidence="4 6" id="KW-1133">Transmembrane helix</keyword>
<feature type="transmembrane region" description="Helical" evidence="6">
    <location>
        <begin position="12"/>
        <end position="30"/>
    </location>
</feature>
<feature type="transmembrane region" description="Helical" evidence="6">
    <location>
        <begin position="340"/>
        <end position="360"/>
    </location>
</feature>
<feature type="transmembrane region" description="Helical" evidence="6">
    <location>
        <begin position="302"/>
        <end position="319"/>
    </location>
</feature>
<evidence type="ECO:0000313" key="7">
    <source>
        <dbReference type="EMBL" id="NOH50124.1"/>
    </source>
</evidence>
<dbReference type="EMBL" id="VTYN01000024">
    <property type="protein sequence ID" value="NOH50124.1"/>
    <property type="molecule type" value="Genomic_DNA"/>
</dbReference>
<feature type="transmembrane region" description="Helical" evidence="6">
    <location>
        <begin position="139"/>
        <end position="159"/>
    </location>
</feature>
<evidence type="ECO:0000256" key="5">
    <source>
        <dbReference type="ARBA" id="ARBA00023136"/>
    </source>
</evidence>
<name>A0A7Y4E3N0_9VIBR</name>
<feature type="transmembrane region" description="Helical" evidence="6">
    <location>
        <begin position="97"/>
        <end position="119"/>
    </location>
</feature>
<evidence type="ECO:0000256" key="2">
    <source>
        <dbReference type="ARBA" id="ARBA00022475"/>
    </source>
</evidence>
<dbReference type="PANTHER" id="PTHR23513:SF11">
    <property type="entry name" value="STAPHYLOFERRIN A TRANSPORTER"/>
    <property type="match status" value="1"/>
</dbReference>
<dbReference type="Pfam" id="PF07690">
    <property type="entry name" value="MFS_1"/>
    <property type="match status" value="1"/>
</dbReference>
<proteinExistence type="predicted"/>
<dbReference type="SUPFAM" id="SSF103473">
    <property type="entry name" value="MFS general substrate transporter"/>
    <property type="match status" value="1"/>
</dbReference>
<evidence type="ECO:0000256" key="4">
    <source>
        <dbReference type="ARBA" id="ARBA00022989"/>
    </source>
</evidence>
<dbReference type="Gene3D" id="1.20.1250.20">
    <property type="entry name" value="MFS general substrate transporter like domains"/>
    <property type="match status" value="1"/>
</dbReference>
<dbReference type="RefSeq" id="WP_171358832.1">
    <property type="nucleotide sequence ID" value="NZ_VTYN01000024.1"/>
</dbReference>
<sequence>MKNKTLPYLAGRFFDSISSGLFMMALPWVMLAEPGMGTFVALVSLSCTAVSFLATPFFSTLIDRHSRKQLLVLNQWLQAGMAFVIFVAYWFELGSHWLLAFAQLVYWVSSNFAWTTNNAFTQENYQRHEYAKISGQQEIVMQSTTLGAGALGIVLLEMWGMREFALFAASASSIAALFYMATPYVQQIRDSHAVAFMSQLKESKQIFAKEPTFYAFILLSCLSYPILTYLGKLVPIWFSEQGISGDWYAGFNISFGLGSLLTGLIVTKVLNQFGHTSIIVVSMSVLVIALIGMSLSAHPLTILMFTALFGTFNALNRIARINWMHHTVSLHQRGRVDGGISMFATTVQSLSYVVIAMLSHYGLTEYGFILAAGTVLLAVFLMWHLQGKLNQQDNIYGYRVRDCNEVN</sequence>
<feature type="transmembrane region" description="Helical" evidence="6">
    <location>
        <begin position="247"/>
        <end position="266"/>
    </location>
</feature>
<dbReference type="GO" id="GO:0022857">
    <property type="term" value="F:transmembrane transporter activity"/>
    <property type="evidence" value="ECO:0007669"/>
    <property type="project" value="InterPro"/>
</dbReference>
<comment type="subcellular location">
    <subcellularLocation>
        <location evidence="1">Cell membrane</location>
        <topology evidence="1">Multi-pass membrane protein</topology>
    </subcellularLocation>
</comment>
<evidence type="ECO:0000256" key="1">
    <source>
        <dbReference type="ARBA" id="ARBA00004651"/>
    </source>
</evidence>
<keyword evidence="3 6" id="KW-0812">Transmembrane</keyword>
<feature type="transmembrane region" description="Helical" evidence="6">
    <location>
        <begin position="278"/>
        <end position="296"/>
    </location>
</feature>
<organism evidence="7 8">
    <name type="scientific">Vibrio rotiferianus</name>
    <dbReference type="NCBI Taxonomy" id="190895"/>
    <lineage>
        <taxon>Bacteria</taxon>
        <taxon>Pseudomonadati</taxon>
        <taxon>Pseudomonadota</taxon>
        <taxon>Gammaproteobacteria</taxon>
        <taxon>Vibrionales</taxon>
        <taxon>Vibrionaceae</taxon>
        <taxon>Vibrio</taxon>
    </lineage>
</organism>
<evidence type="ECO:0000256" key="6">
    <source>
        <dbReference type="SAM" id="Phobius"/>
    </source>
</evidence>
<feature type="transmembrane region" description="Helical" evidence="6">
    <location>
        <begin position="366"/>
        <end position="385"/>
    </location>
</feature>
<protein>
    <submittedName>
        <fullName evidence="7">MFS transporter</fullName>
    </submittedName>
</protein>